<keyword evidence="2" id="KW-0472">Membrane</keyword>
<dbReference type="AlphaFoldDB" id="A0A6H9YZS8"/>
<dbReference type="InterPro" id="IPR052336">
    <property type="entry name" value="MlaD_Phospholipid_Transporter"/>
</dbReference>
<evidence type="ECO:0000256" key="2">
    <source>
        <dbReference type="SAM" id="Phobius"/>
    </source>
</evidence>
<accession>A0A6H9YZS8</accession>
<keyword evidence="2" id="KW-0812">Transmembrane</keyword>
<dbReference type="Proteomes" id="UP000468735">
    <property type="component" value="Unassembled WGS sequence"/>
</dbReference>
<keyword evidence="2" id="KW-1133">Transmembrane helix</keyword>
<dbReference type="InterPro" id="IPR024516">
    <property type="entry name" value="Mce_C"/>
</dbReference>
<evidence type="ECO:0000313" key="5">
    <source>
        <dbReference type="EMBL" id="KAB2346073.1"/>
    </source>
</evidence>
<feature type="region of interest" description="Disordered" evidence="1">
    <location>
        <begin position="345"/>
        <end position="367"/>
    </location>
</feature>
<sequence length="367" mass="39864">MTQPHPNATDQLPRLLPAKRRLWPHIKPARDRNPIGVAIIGLLLIALLLGAAYRADDLPVIGGGTAYTAYFTEAAGLKSGQEVRVAGVKVGKVTSVKLAPREAKVKVEFRVKDAWIGNATTATIMIKTLLGSKYLALDPLGYRAQNPREPIGVDRTIAPYDVTQAFDDLGATIEQIDSQQVGESLTVVSQAFSGTPQHFRTAIDGLSALSRTISKRDAQLAELLNGTRRLSGTIASQNDQFRALLKDGNLLLAELQRRREAISSLLIGIIRMSRELEGLVDDNDRQFGPVLDSLDAVTEVLKNNQRNLDKALSLAGPYIRLIANASGNGRWVDGYLCGAVPKEYVSDPKPPNYTPPDKCTPTRKGGR</sequence>
<dbReference type="InterPro" id="IPR005693">
    <property type="entry name" value="Mce"/>
</dbReference>
<feature type="transmembrane region" description="Helical" evidence="2">
    <location>
        <begin position="35"/>
        <end position="53"/>
    </location>
</feature>
<gene>
    <name evidence="5" type="ORF">F8566_25570</name>
</gene>
<dbReference type="Pfam" id="PF11887">
    <property type="entry name" value="Mce4_CUP1"/>
    <property type="match status" value="1"/>
</dbReference>
<name>A0A6H9YZS8_9ACTN</name>
<comment type="caution">
    <text evidence="5">The sequence shown here is derived from an EMBL/GenBank/DDBJ whole genome shotgun (WGS) entry which is preliminary data.</text>
</comment>
<reference evidence="5 6" key="1">
    <citation type="submission" date="2019-09" db="EMBL/GenBank/DDBJ databases">
        <title>Actinomadura physcomitrii sp. nov., a novel actinomycete isolated from moss [Physcomitrium sphaericum (Ludw) Fuernr].</title>
        <authorList>
            <person name="Zhuang X."/>
            <person name="Liu C."/>
        </authorList>
    </citation>
    <scope>NUCLEOTIDE SEQUENCE [LARGE SCALE GENOMIC DNA]</scope>
    <source>
        <strain evidence="5 6">HMC1</strain>
    </source>
</reference>
<dbReference type="Pfam" id="PF02470">
    <property type="entry name" value="MlaD"/>
    <property type="match status" value="1"/>
</dbReference>
<dbReference type="PANTHER" id="PTHR33371">
    <property type="entry name" value="INTERMEMBRANE PHOSPHOLIPID TRANSPORT SYSTEM BINDING PROTEIN MLAD-RELATED"/>
    <property type="match status" value="1"/>
</dbReference>
<evidence type="ECO:0000259" key="4">
    <source>
        <dbReference type="Pfam" id="PF11887"/>
    </source>
</evidence>
<feature type="domain" description="Mce/MlaD" evidence="3">
    <location>
        <begin position="64"/>
        <end position="139"/>
    </location>
</feature>
<evidence type="ECO:0000259" key="3">
    <source>
        <dbReference type="Pfam" id="PF02470"/>
    </source>
</evidence>
<dbReference type="InterPro" id="IPR003399">
    <property type="entry name" value="Mce/MlaD"/>
</dbReference>
<proteinExistence type="predicted"/>
<organism evidence="5 6">
    <name type="scientific">Actinomadura rudentiformis</name>
    <dbReference type="NCBI Taxonomy" id="359158"/>
    <lineage>
        <taxon>Bacteria</taxon>
        <taxon>Bacillati</taxon>
        <taxon>Actinomycetota</taxon>
        <taxon>Actinomycetes</taxon>
        <taxon>Streptosporangiales</taxon>
        <taxon>Thermomonosporaceae</taxon>
        <taxon>Actinomadura</taxon>
    </lineage>
</organism>
<dbReference type="OrthoDB" id="5241191at2"/>
<dbReference type="RefSeq" id="WP_151564197.1">
    <property type="nucleotide sequence ID" value="NZ_WBMT01000012.1"/>
</dbReference>
<dbReference type="PANTHER" id="PTHR33371:SF18">
    <property type="entry name" value="MCE-FAMILY PROTEIN MCE3C"/>
    <property type="match status" value="1"/>
</dbReference>
<keyword evidence="6" id="KW-1185">Reference proteome</keyword>
<dbReference type="NCBIfam" id="TIGR00996">
    <property type="entry name" value="Mtu_fam_mce"/>
    <property type="match status" value="1"/>
</dbReference>
<dbReference type="GO" id="GO:0005576">
    <property type="term" value="C:extracellular region"/>
    <property type="evidence" value="ECO:0007669"/>
    <property type="project" value="TreeGrafter"/>
</dbReference>
<evidence type="ECO:0000313" key="6">
    <source>
        <dbReference type="Proteomes" id="UP000468735"/>
    </source>
</evidence>
<evidence type="ECO:0000256" key="1">
    <source>
        <dbReference type="SAM" id="MobiDB-lite"/>
    </source>
</evidence>
<feature type="domain" description="Mammalian cell entry C-terminal" evidence="4">
    <location>
        <begin position="150"/>
        <end position="330"/>
    </location>
</feature>
<dbReference type="EMBL" id="WBMT01000012">
    <property type="protein sequence ID" value="KAB2346073.1"/>
    <property type="molecule type" value="Genomic_DNA"/>
</dbReference>
<dbReference type="PRINTS" id="PR01782">
    <property type="entry name" value="MCEVIRFACTOR"/>
</dbReference>
<protein>
    <submittedName>
        <fullName evidence="5">MCE family protein</fullName>
    </submittedName>
</protein>